<evidence type="ECO:0000256" key="2">
    <source>
        <dbReference type="ARBA" id="ARBA00022723"/>
    </source>
</evidence>
<dbReference type="Pfam" id="PF13912">
    <property type="entry name" value="zf-C2H2_6"/>
    <property type="match status" value="1"/>
</dbReference>
<evidence type="ECO:0000259" key="8">
    <source>
        <dbReference type="PROSITE" id="PS50157"/>
    </source>
</evidence>
<dbReference type="EMBL" id="KV876491">
    <property type="protein sequence ID" value="RZR74997.1"/>
    <property type="molecule type" value="Genomic_DNA"/>
</dbReference>
<dbReference type="PANTHER" id="PTHR47287:SF15">
    <property type="entry name" value="ZINC FINGER PROTEIN 3-LIKE"/>
    <property type="match status" value="1"/>
</dbReference>
<dbReference type="PROSITE" id="PS00028">
    <property type="entry name" value="ZINC_FINGER_C2H2_1"/>
    <property type="match status" value="1"/>
</dbReference>
<evidence type="ECO:0000256" key="3">
    <source>
        <dbReference type="ARBA" id="ARBA00022771"/>
    </source>
</evidence>
<proteinExistence type="predicted"/>
<dbReference type="GO" id="GO:0009788">
    <property type="term" value="P:negative regulation of abscisic acid-activated signaling pathway"/>
    <property type="evidence" value="ECO:0007669"/>
    <property type="project" value="InterPro"/>
</dbReference>
<sequence>MADEEARGEAEEQAGKKGEEKKAFKCRYCDRVFASSQALGGHQNGHRRERDATRRAEHAAELFYSMQMTPLPMFSSPPFLQSSQPLVHAARGHLRQPLCPPYHPTPTSAHYQHYHLPYSFDNNVEATSRINPRYSFLVSPYGGNVLRDEESSRTANCQRSYNPKIAGNARAPQEMAQVTMQIPSASTNLTLQLKQDTVWVQDGKNGTEDKIDLTLHL</sequence>
<dbReference type="InterPro" id="IPR044246">
    <property type="entry name" value="ZFP3-like"/>
</dbReference>
<feature type="region of interest" description="Disordered" evidence="7">
    <location>
        <begin position="1"/>
        <end position="21"/>
    </location>
</feature>
<gene>
    <name evidence="9" type="ORF">BHM03_00047406</name>
</gene>
<dbReference type="InterPro" id="IPR036236">
    <property type="entry name" value="Znf_C2H2_sf"/>
</dbReference>
<dbReference type="Proteomes" id="UP000290560">
    <property type="component" value="Unassembled WGS sequence"/>
</dbReference>
<evidence type="ECO:0000256" key="1">
    <source>
        <dbReference type="ARBA" id="ARBA00004123"/>
    </source>
</evidence>
<dbReference type="InterPro" id="IPR013087">
    <property type="entry name" value="Znf_C2H2_type"/>
</dbReference>
<keyword evidence="3 6" id="KW-0863">Zinc-finger</keyword>
<dbReference type="SUPFAM" id="SSF57667">
    <property type="entry name" value="beta-beta-alpha zinc fingers"/>
    <property type="match status" value="1"/>
</dbReference>
<name>A0A445ML47_ENSVE</name>
<keyword evidence="2" id="KW-0479">Metal-binding</keyword>
<dbReference type="PROSITE" id="PS50157">
    <property type="entry name" value="ZINC_FINGER_C2H2_2"/>
    <property type="match status" value="1"/>
</dbReference>
<reference evidence="9" key="1">
    <citation type="journal article" date="2018" name="Data Brief">
        <title>Genome sequence data from 17 accessions of Ensete ventricosum, a staple food crop for millions in Ethiopia.</title>
        <authorList>
            <person name="Yemataw Z."/>
            <person name="Muzemil S."/>
            <person name="Ambachew D."/>
            <person name="Tripathi L."/>
            <person name="Tesfaye K."/>
            <person name="Chala A."/>
            <person name="Farbos A."/>
            <person name="O'Neill P."/>
            <person name="Moore K."/>
            <person name="Grant M."/>
            <person name="Studholme D.J."/>
        </authorList>
    </citation>
    <scope>NUCLEOTIDE SEQUENCE [LARGE SCALE GENOMIC DNA]</scope>
    <source>
        <tissue evidence="9">Leaf</tissue>
    </source>
</reference>
<comment type="subcellular location">
    <subcellularLocation>
        <location evidence="1">Nucleus</location>
    </subcellularLocation>
</comment>
<dbReference type="PANTHER" id="PTHR47287">
    <property type="entry name" value="C2H2 AND C2HC ZINC FINGERS SUPERFAMILY PROTEIN"/>
    <property type="match status" value="1"/>
</dbReference>
<dbReference type="AlphaFoldDB" id="A0A445ML47"/>
<dbReference type="Gene3D" id="3.30.160.60">
    <property type="entry name" value="Classic Zinc Finger"/>
    <property type="match status" value="1"/>
</dbReference>
<feature type="domain" description="C2H2-type" evidence="8">
    <location>
        <begin position="24"/>
        <end position="51"/>
    </location>
</feature>
<evidence type="ECO:0000256" key="6">
    <source>
        <dbReference type="PROSITE-ProRule" id="PRU00042"/>
    </source>
</evidence>
<evidence type="ECO:0000313" key="9">
    <source>
        <dbReference type="EMBL" id="RZR74997.1"/>
    </source>
</evidence>
<evidence type="ECO:0000256" key="4">
    <source>
        <dbReference type="ARBA" id="ARBA00022833"/>
    </source>
</evidence>
<protein>
    <recommendedName>
        <fullName evidence="8">C2H2-type domain-containing protein</fullName>
    </recommendedName>
</protein>
<evidence type="ECO:0000256" key="5">
    <source>
        <dbReference type="ARBA" id="ARBA00023242"/>
    </source>
</evidence>
<accession>A0A445ML47</accession>
<organism evidence="9">
    <name type="scientific">Ensete ventricosum</name>
    <name type="common">Abyssinian banana</name>
    <name type="synonym">Musa ensete</name>
    <dbReference type="NCBI Taxonomy" id="4639"/>
    <lineage>
        <taxon>Eukaryota</taxon>
        <taxon>Viridiplantae</taxon>
        <taxon>Streptophyta</taxon>
        <taxon>Embryophyta</taxon>
        <taxon>Tracheophyta</taxon>
        <taxon>Spermatophyta</taxon>
        <taxon>Magnoliopsida</taxon>
        <taxon>Liliopsida</taxon>
        <taxon>Zingiberales</taxon>
        <taxon>Musaceae</taxon>
        <taxon>Ensete</taxon>
    </lineage>
</organism>
<keyword evidence="4" id="KW-0862">Zinc</keyword>
<dbReference type="GO" id="GO:0005634">
    <property type="term" value="C:nucleus"/>
    <property type="evidence" value="ECO:0007669"/>
    <property type="project" value="UniProtKB-SubCell"/>
</dbReference>
<keyword evidence="5" id="KW-0539">Nucleus</keyword>
<evidence type="ECO:0000256" key="7">
    <source>
        <dbReference type="SAM" id="MobiDB-lite"/>
    </source>
</evidence>
<dbReference type="GO" id="GO:0008270">
    <property type="term" value="F:zinc ion binding"/>
    <property type="evidence" value="ECO:0007669"/>
    <property type="project" value="UniProtKB-KW"/>
</dbReference>